<dbReference type="AlphaFoldDB" id="F2IGB3"/>
<organism evidence="1 2">
    <name type="scientific">Fluviicola taffensis (strain DSM 16823 / NCIMB 13979 / RW262)</name>
    <dbReference type="NCBI Taxonomy" id="755732"/>
    <lineage>
        <taxon>Bacteria</taxon>
        <taxon>Pseudomonadati</taxon>
        <taxon>Bacteroidota</taxon>
        <taxon>Flavobacteriia</taxon>
        <taxon>Flavobacteriales</taxon>
        <taxon>Crocinitomicaceae</taxon>
        <taxon>Fluviicola</taxon>
    </lineage>
</organism>
<protein>
    <submittedName>
        <fullName evidence="1">Uncharacterized protein</fullName>
    </submittedName>
</protein>
<dbReference type="Proteomes" id="UP000007463">
    <property type="component" value="Chromosome"/>
</dbReference>
<dbReference type="OrthoDB" id="9804592at2"/>
<evidence type="ECO:0000313" key="1">
    <source>
        <dbReference type="EMBL" id="AEA45779.1"/>
    </source>
</evidence>
<dbReference type="InterPro" id="IPR045948">
    <property type="entry name" value="DUF6368"/>
</dbReference>
<reference evidence="1 2" key="1">
    <citation type="journal article" date="2011" name="Stand. Genomic Sci.">
        <title>Complete genome sequence of the gliding freshwater bacterium Fluviicola taffensis type strain (RW262).</title>
        <authorList>
            <person name="Woyke T."/>
            <person name="Chertkov O."/>
            <person name="Lapidus A."/>
            <person name="Nolan M."/>
            <person name="Lucas S."/>
            <person name="Del Rio T.G."/>
            <person name="Tice H."/>
            <person name="Cheng J.F."/>
            <person name="Tapia R."/>
            <person name="Han C."/>
            <person name="Goodwin L."/>
            <person name="Pitluck S."/>
            <person name="Liolios K."/>
            <person name="Pagani I."/>
            <person name="Ivanova N."/>
            <person name="Huntemann M."/>
            <person name="Mavromatis K."/>
            <person name="Mikhailova N."/>
            <person name="Pati A."/>
            <person name="Chen A."/>
            <person name="Palaniappan K."/>
            <person name="Land M."/>
            <person name="Hauser L."/>
            <person name="Brambilla E.M."/>
            <person name="Rohde M."/>
            <person name="Mwirichia R."/>
            <person name="Sikorski J."/>
            <person name="Tindall B.J."/>
            <person name="Goker M."/>
            <person name="Bristow J."/>
            <person name="Eisen J.A."/>
            <person name="Markowitz V."/>
            <person name="Hugenholtz P."/>
            <person name="Klenk H.P."/>
            <person name="Kyrpides N.C."/>
        </authorList>
    </citation>
    <scope>NUCLEOTIDE SEQUENCE [LARGE SCALE GENOMIC DNA]</scope>
    <source>
        <strain evidence="2">DSM 16823 / RW262 / RW262</strain>
    </source>
</reference>
<evidence type="ECO:0000313" key="2">
    <source>
        <dbReference type="Proteomes" id="UP000007463"/>
    </source>
</evidence>
<proteinExistence type="predicted"/>
<dbReference type="EMBL" id="CP002542">
    <property type="protein sequence ID" value="AEA45779.1"/>
    <property type="molecule type" value="Genomic_DNA"/>
</dbReference>
<dbReference type="HOGENOM" id="CLU_1494126_0_0_10"/>
<dbReference type="RefSeq" id="WP_013688537.1">
    <property type="nucleotide sequence ID" value="NC_015321.1"/>
</dbReference>
<sequence length="180" mass="20561">MGPTCKILLKNPLTDTQLLEIAFYVAEKGEIQEDLRLQAWSFLVKLNQIIPRDFTDKGCVFSIYVWEGLIAEYGGSYEIEENELKQLEQVIGFRPYGHIQLDASCNGVIDHALLGKMASDLLNKFGGFIDFGGILNLNPNESVPGKLINIGIENEEHYYQLGDQIFLDYWLNHNQFRMIK</sequence>
<gene>
    <name evidence="1" type="ordered locus">Fluta_3813</name>
</gene>
<dbReference type="KEGG" id="fte:Fluta_3813"/>
<dbReference type="eggNOG" id="ENOG5033CE7">
    <property type="taxonomic scope" value="Bacteria"/>
</dbReference>
<name>F2IGB3_FLUTR</name>
<accession>F2IGB3</accession>
<keyword evidence="2" id="KW-1185">Reference proteome</keyword>
<reference evidence="2" key="2">
    <citation type="submission" date="2011-02" db="EMBL/GenBank/DDBJ databases">
        <title>The complete genome of Fluviicola taffensis DSM 16823.</title>
        <authorList>
            <consortium name="US DOE Joint Genome Institute (JGI-PGF)"/>
            <person name="Lucas S."/>
            <person name="Copeland A."/>
            <person name="Lapidus A."/>
            <person name="Bruce D."/>
            <person name="Goodwin L."/>
            <person name="Pitluck S."/>
            <person name="Kyrpides N."/>
            <person name="Mavromatis K."/>
            <person name="Ivanova N."/>
            <person name="Mikhailova N."/>
            <person name="Pagani I."/>
            <person name="Chertkov O."/>
            <person name="Detter J.C."/>
            <person name="Han C."/>
            <person name="Tapia R."/>
            <person name="Land M."/>
            <person name="Hauser L."/>
            <person name="Markowitz V."/>
            <person name="Cheng J.-F."/>
            <person name="Hugenholtz P."/>
            <person name="Woyke T."/>
            <person name="Wu D."/>
            <person name="Tindall B."/>
            <person name="Pomrenke H.G."/>
            <person name="Brambilla E."/>
            <person name="Klenk H.-P."/>
            <person name="Eisen J.A."/>
        </authorList>
    </citation>
    <scope>NUCLEOTIDE SEQUENCE [LARGE SCALE GENOMIC DNA]</scope>
    <source>
        <strain evidence="2">DSM 16823 / RW262 / RW262</strain>
    </source>
</reference>
<dbReference type="Pfam" id="PF19895">
    <property type="entry name" value="DUF6368"/>
    <property type="match status" value="1"/>
</dbReference>
<dbReference type="STRING" id="755732.Fluta_3813"/>